<dbReference type="GO" id="GO:0009584">
    <property type="term" value="P:detection of visible light"/>
    <property type="evidence" value="ECO:0007669"/>
    <property type="project" value="InterPro"/>
</dbReference>
<dbReference type="Gene3D" id="3.30.450.40">
    <property type="match status" value="1"/>
</dbReference>
<dbReference type="Proteomes" id="UP000295830">
    <property type="component" value="Unassembled WGS sequence"/>
</dbReference>
<protein>
    <submittedName>
        <fullName evidence="8">Diguanylate cyclase (GGDEF)-like protein</fullName>
    </submittedName>
</protein>
<evidence type="ECO:0000313" key="9">
    <source>
        <dbReference type="Proteomes" id="UP000295830"/>
    </source>
</evidence>
<dbReference type="Pfam" id="PF01590">
    <property type="entry name" value="GAF"/>
    <property type="match status" value="1"/>
</dbReference>
<dbReference type="InterPro" id="IPR029016">
    <property type="entry name" value="GAF-like_dom_sf"/>
</dbReference>
<comment type="caution">
    <text evidence="8">The sequence shown here is derived from an EMBL/GenBank/DDBJ whole genome shotgun (WGS) entry which is preliminary data.</text>
</comment>
<dbReference type="InterPro" id="IPR016132">
    <property type="entry name" value="Phyto_chromo_attachment"/>
</dbReference>
<dbReference type="NCBIfam" id="TIGR00254">
    <property type="entry name" value="GGDEF"/>
    <property type="match status" value="1"/>
</dbReference>
<dbReference type="InterPro" id="IPR003018">
    <property type="entry name" value="GAF"/>
</dbReference>
<sequence length="686" mass="76658">MSANSRHQTQVDLSVCENEPIQVPDAIQPHGCILVADAQTRKVLQVSANIGAYPGLELADPVGHLLDDVLPETLLRELEAAGELSGTYPPHRCDLDLTARGGATIPTMVSFYRSGTRLVIETEACPARSETSATNFRSLERFLYELRAIAPSMGVLQAAVDEVARRTGYQHVMAYRFDKDWNGEVIAENRQGDQNSFLGHCFPASDIPAQARALYAVNPIRHTPDVDYEPVPLAPQTGQSLDMTWSAVRSISPVHREYMRNMGVRSSLSLSLMVDGRLWGMILCHHATAHQVSPMLRSYLQMMAQVTGDALRVTIQKEVEDDAEAISARMRHVLNELDYEDKSLLEALEQREELLDAFEADALIVRLHGQKIAVGRDAPSGTMTLVEQEVAEEAKEAPVFSDRIGERIPVLTDPTRRDWLGGFLYARLSSGRDDSLLFLRAERVRSETWAGDPDEHHTIESDGELPRIHPRRSFEAWQKEVRGCSLPWSEGHRMAAERLMSGLARHLAGEVERLLRHRANHDALTQLPNRALLYDRLRQVFRRAKRTNEKVVVLFLDLDGFKPVNDQYGHEVGDRILQAAAQRFDDVLRDADTVARVGGDEFVFLLEGFKDLDSARDDGAACAERLVNELESLRFEYDDIRLSCSIGIAIHPLDGGAPDSLLRAADEAMYSIKGRPGQRYAFASPF</sequence>
<dbReference type="PANTHER" id="PTHR46663:SF2">
    <property type="entry name" value="GGDEF DOMAIN-CONTAINING PROTEIN"/>
    <property type="match status" value="1"/>
</dbReference>
<dbReference type="InterPro" id="IPR013654">
    <property type="entry name" value="PAS_2"/>
</dbReference>
<dbReference type="EMBL" id="SOAX01000002">
    <property type="protein sequence ID" value="TDT43503.1"/>
    <property type="molecule type" value="Genomic_DNA"/>
</dbReference>
<dbReference type="FunFam" id="3.30.70.270:FF:000001">
    <property type="entry name" value="Diguanylate cyclase domain protein"/>
    <property type="match status" value="1"/>
</dbReference>
<dbReference type="InterPro" id="IPR043150">
    <property type="entry name" value="Phytochrome_PHY_sf"/>
</dbReference>
<dbReference type="AlphaFoldDB" id="A0A4R7K0V1"/>
<keyword evidence="5" id="KW-0675">Receptor</keyword>
<dbReference type="PANTHER" id="PTHR46663">
    <property type="entry name" value="DIGUANYLATE CYCLASE DGCT-RELATED"/>
    <property type="match status" value="1"/>
</dbReference>
<dbReference type="InterPro" id="IPR029787">
    <property type="entry name" value="Nucleotide_cyclase"/>
</dbReference>
<dbReference type="InterPro" id="IPR013515">
    <property type="entry name" value="Phytochrome_cen-reg"/>
</dbReference>
<dbReference type="PRINTS" id="PR01033">
    <property type="entry name" value="PHYTOCHROME"/>
</dbReference>
<dbReference type="Pfam" id="PF00360">
    <property type="entry name" value="PHY"/>
    <property type="match status" value="1"/>
</dbReference>
<dbReference type="GO" id="GO:0009881">
    <property type="term" value="F:photoreceptor activity"/>
    <property type="evidence" value="ECO:0007669"/>
    <property type="project" value="UniProtKB-KW"/>
</dbReference>
<gene>
    <name evidence="8" type="ORF">DES49_1321</name>
</gene>
<evidence type="ECO:0000313" key="8">
    <source>
        <dbReference type="EMBL" id="TDT43503.1"/>
    </source>
</evidence>
<dbReference type="InterPro" id="IPR052163">
    <property type="entry name" value="DGC-Regulatory_Protein"/>
</dbReference>
<evidence type="ECO:0000256" key="1">
    <source>
        <dbReference type="ARBA" id="ARBA00001946"/>
    </source>
</evidence>
<feature type="domain" description="Phytochrome chromophore attachment site" evidence="6">
    <location>
        <begin position="155"/>
        <end position="309"/>
    </location>
</feature>
<dbReference type="SUPFAM" id="SSF55785">
    <property type="entry name" value="PYP-like sensor domain (PAS domain)"/>
    <property type="match status" value="1"/>
</dbReference>
<accession>A0A4R7K0V1</accession>
<dbReference type="Pfam" id="PF08446">
    <property type="entry name" value="PAS_2"/>
    <property type="match status" value="1"/>
</dbReference>
<dbReference type="GO" id="GO:0006355">
    <property type="term" value="P:regulation of DNA-templated transcription"/>
    <property type="evidence" value="ECO:0007669"/>
    <property type="project" value="InterPro"/>
</dbReference>
<feature type="domain" description="GGDEF" evidence="7">
    <location>
        <begin position="549"/>
        <end position="685"/>
    </location>
</feature>
<proteinExistence type="predicted"/>
<dbReference type="Gene3D" id="3.30.450.20">
    <property type="entry name" value="PAS domain"/>
    <property type="match status" value="1"/>
</dbReference>
<evidence type="ECO:0000256" key="4">
    <source>
        <dbReference type="ARBA" id="ARBA00022991"/>
    </source>
</evidence>
<comment type="cofactor">
    <cofactor evidence="1">
        <name>Mg(2+)</name>
        <dbReference type="ChEBI" id="CHEBI:18420"/>
    </cofactor>
</comment>
<dbReference type="InterPro" id="IPR043128">
    <property type="entry name" value="Rev_trsase/Diguanyl_cyclase"/>
</dbReference>
<dbReference type="Gene3D" id="3.30.450.270">
    <property type="match status" value="1"/>
</dbReference>
<dbReference type="GO" id="GO:0003824">
    <property type="term" value="F:catalytic activity"/>
    <property type="evidence" value="ECO:0007669"/>
    <property type="project" value="UniProtKB-ARBA"/>
</dbReference>
<name>A0A4R7K0V1_9GAMM</name>
<dbReference type="PROSITE" id="PS50887">
    <property type="entry name" value="GGDEF"/>
    <property type="match status" value="1"/>
</dbReference>
<dbReference type="SUPFAM" id="SSF55781">
    <property type="entry name" value="GAF domain-like"/>
    <property type="match status" value="2"/>
</dbReference>
<dbReference type="SMART" id="SM00267">
    <property type="entry name" value="GGDEF"/>
    <property type="match status" value="1"/>
</dbReference>
<evidence type="ECO:0000256" key="2">
    <source>
        <dbReference type="ARBA" id="ARBA00022543"/>
    </source>
</evidence>
<reference evidence="8 9" key="1">
    <citation type="submission" date="2019-03" db="EMBL/GenBank/DDBJ databases">
        <title>Genomic Encyclopedia of Type Strains, Phase IV (KMG-IV): sequencing the most valuable type-strain genomes for metagenomic binning, comparative biology and taxonomic classification.</title>
        <authorList>
            <person name="Goeker M."/>
        </authorList>
    </citation>
    <scope>NUCLEOTIDE SEQUENCE [LARGE SCALE GENOMIC DNA]</scope>
    <source>
        <strain evidence="8 9">DSM 15505</strain>
    </source>
</reference>
<evidence type="ECO:0000256" key="3">
    <source>
        <dbReference type="ARBA" id="ARBA00022606"/>
    </source>
</evidence>
<keyword evidence="2" id="KW-0600">Photoreceptor protein</keyword>
<dbReference type="Pfam" id="PF00990">
    <property type="entry name" value="GGDEF"/>
    <property type="match status" value="1"/>
</dbReference>
<evidence type="ECO:0000259" key="6">
    <source>
        <dbReference type="PROSITE" id="PS50046"/>
    </source>
</evidence>
<dbReference type="SUPFAM" id="SSF55073">
    <property type="entry name" value="Nucleotide cyclase"/>
    <property type="match status" value="1"/>
</dbReference>
<evidence type="ECO:0000256" key="5">
    <source>
        <dbReference type="ARBA" id="ARBA00023170"/>
    </source>
</evidence>
<dbReference type="InterPro" id="IPR001294">
    <property type="entry name" value="Phytochrome"/>
</dbReference>
<evidence type="ECO:0000259" key="7">
    <source>
        <dbReference type="PROSITE" id="PS50887"/>
    </source>
</evidence>
<keyword evidence="3" id="KW-0716">Sensory transduction</keyword>
<organism evidence="8 9">
    <name type="scientific">Halospina denitrificans</name>
    <dbReference type="NCBI Taxonomy" id="332522"/>
    <lineage>
        <taxon>Bacteria</taxon>
        <taxon>Pseudomonadati</taxon>
        <taxon>Pseudomonadota</taxon>
        <taxon>Gammaproteobacteria</taxon>
        <taxon>Halospina</taxon>
    </lineage>
</organism>
<dbReference type="InterPro" id="IPR000160">
    <property type="entry name" value="GGDEF_dom"/>
</dbReference>
<keyword evidence="4" id="KW-0157">Chromophore</keyword>
<dbReference type="RefSeq" id="WP_133735568.1">
    <property type="nucleotide sequence ID" value="NZ_SOAX01000002.1"/>
</dbReference>
<dbReference type="SMART" id="SM00065">
    <property type="entry name" value="GAF"/>
    <property type="match status" value="1"/>
</dbReference>
<dbReference type="CDD" id="cd01949">
    <property type="entry name" value="GGDEF"/>
    <property type="match status" value="1"/>
</dbReference>
<dbReference type="PROSITE" id="PS50046">
    <property type="entry name" value="PHYTOCHROME_2"/>
    <property type="match status" value="1"/>
</dbReference>
<dbReference type="OrthoDB" id="9808408at2"/>
<keyword evidence="9" id="KW-1185">Reference proteome</keyword>
<dbReference type="InterPro" id="IPR035965">
    <property type="entry name" value="PAS-like_dom_sf"/>
</dbReference>
<dbReference type="Gene3D" id="3.30.70.270">
    <property type="match status" value="1"/>
</dbReference>